<dbReference type="EMBL" id="DQ229107">
    <property type="protein sequence ID" value="ABA61998.1"/>
    <property type="molecule type" value="Genomic_DNA"/>
</dbReference>
<feature type="transmembrane region" description="Helical" evidence="2">
    <location>
        <begin position="114"/>
        <end position="133"/>
    </location>
</feature>
<feature type="transmembrane region" description="Helical" evidence="2">
    <location>
        <begin position="47"/>
        <end position="70"/>
    </location>
</feature>
<dbReference type="PANTHER" id="PTHR33787">
    <property type="match status" value="1"/>
</dbReference>
<keyword evidence="2" id="KW-0812">Transmembrane</keyword>
<dbReference type="GeneID" id="4100228"/>
<keyword evidence="3" id="KW-0934">Plastid</keyword>
<reference evidence="3" key="1">
    <citation type="journal article" date="2006" name="Mol. Biol. Evol.">
        <title>The chloroplast genome sequence of Chara vulgaris sheds new light into the closest green algal relatives of land plants.</title>
        <authorList>
            <person name="Turmel M."/>
            <person name="Otis C."/>
            <person name="Lemieux C."/>
        </authorList>
    </citation>
    <scope>NUCLEOTIDE SEQUENCE</scope>
</reference>
<evidence type="ECO:0000313" key="3">
    <source>
        <dbReference type="EMBL" id="ABA61998.1"/>
    </source>
</evidence>
<protein>
    <submittedName>
        <fullName evidence="3">Uncharacterized protein ycf20</fullName>
    </submittedName>
</protein>
<geneLocation type="chloroplast" evidence="3"/>
<dbReference type="EMBL" id="DQ229107">
    <property type="protein sequence ID" value="ABA61898.1"/>
    <property type="molecule type" value="Genomic_DNA"/>
</dbReference>
<dbReference type="InterPro" id="IPR007572">
    <property type="entry name" value="Uncharacterised_Ycf20"/>
</dbReference>
<accession>Q1ACD9</accession>
<dbReference type="Pfam" id="PF04483">
    <property type="entry name" value="DUF565"/>
    <property type="match status" value="1"/>
</dbReference>
<dbReference type="RefSeq" id="YP_635793.1">
    <property type="nucleotide sequence ID" value="NC_008097.1"/>
</dbReference>
<evidence type="ECO:0000256" key="1">
    <source>
        <dbReference type="ARBA" id="ARBA00009846"/>
    </source>
</evidence>
<sequence>MHTSIMHTSIEIMLLLSICMPKTRLEQFIKIKATNLISYLENNSYSFCLKIFVLLLGFFHANTLSTILAQVADWDILIAVILSVMVESIGLLIYQIPSRILLFTICKERRKKSLFLLNVWKIGFTYALFVDSFKVGS</sequence>
<evidence type="ECO:0000256" key="2">
    <source>
        <dbReference type="SAM" id="Phobius"/>
    </source>
</evidence>
<keyword evidence="2" id="KW-1133">Transmembrane helix</keyword>
<keyword evidence="2" id="KW-0472">Membrane</keyword>
<feature type="transmembrane region" description="Helical" evidence="2">
    <location>
        <begin position="76"/>
        <end position="94"/>
    </location>
</feature>
<dbReference type="PANTHER" id="PTHR33787:SF4">
    <property type="entry name" value="YCF20-LIKE PROTEIN"/>
    <property type="match status" value="1"/>
</dbReference>
<keyword evidence="3" id="KW-0150">Chloroplast</keyword>
<dbReference type="RefSeq" id="YP_635808.1">
    <property type="nucleotide sequence ID" value="NC_008097.1"/>
</dbReference>
<organism evidence="3">
    <name type="scientific">Chara vulgaris</name>
    <name type="common">Common stonewort</name>
    <dbReference type="NCBI Taxonomy" id="55564"/>
    <lineage>
        <taxon>Eukaryota</taxon>
        <taxon>Viridiplantae</taxon>
        <taxon>Streptophyta</taxon>
        <taxon>Charophyceae</taxon>
        <taxon>Charales</taxon>
        <taxon>Characeae</taxon>
        <taxon>Chara</taxon>
    </lineage>
</organism>
<gene>
    <name evidence="3" type="primary">ycf20</name>
</gene>
<proteinExistence type="inferred from homology"/>
<comment type="similarity">
    <text evidence="1">Belongs to the ycf20 family.</text>
</comment>
<name>Q1ACD9_CHAVU</name>
<dbReference type="GeneID" id="4100247"/>
<dbReference type="AlphaFoldDB" id="Q1ACD9"/>